<proteinExistence type="predicted"/>
<reference evidence="2" key="1">
    <citation type="submission" date="2019-12" db="UniProtKB">
        <authorList>
            <consortium name="WormBaseParasite"/>
        </authorList>
    </citation>
    <scope>IDENTIFICATION</scope>
</reference>
<evidence type="ECO:0000313" key="2">
    <source>
        <dbReference type="WBParaSite" id="TMUE_3000011017.1"/>
    </source>
</evidence>
<organism evidence="1 2">
    <name type="scientific">Trichuris muris</name>
    <name type="common">Mouse whipworm</name>
    <dbReference type="NCBI Taxonomy" id="70415"/>
    <lineage>
        <taxon>Eukaryota</taxon>
        <taxon>Metazoa</taxon>
        <taxon>Ecdysozoa</taxon>
        <taxon>Nematoda</taxon>
        <taxon>Enoplea</taxon>
        <taxon>Dorylaimia</taxon>
        <taxon>Trichinellida</taxon>
        <taxon>Trichuridae</taxon>
        <taxon>Trichuris</taxon>
    </lineage>
</organism>
<evidence type="ECO:0000313" key="1">
    <source>
        <dbReference type="Proteomes" id="UP000046395"/>
    </source>
</evidence>
<accession>A0A5S6QVV1</accession>
<protein>
    <submittedName>
        <fullName evidence="2">Uncharacterized protein</fullName>
    </submittedName>
</protein>
<dbReference type="WBParaSite" id="TMUE_3000011017.1">
    <property type="protein sequence ID" value="TMUE_3000011017.1"/>
    <property type="gene ID" value="WBGene00284980"/>
</dbReference>
<keyword evidence="1" id="KW-1185">Reference proteome</keyword>
<sequence length="80" mass="8963">MPRLGEDGEQIVTYTVPASQYLSIKLLYHYVQHGLEQMLVTHSRFYWTISGCNSSIILATRVAMNGSNSENVFCSSGLFT</sequence>
<dbReference type="AlphaFoldDB" id="A0A5S6QVV1"/>
<dbReference type="Proteomes" id="UP000046395">
    <property type="component" value="Unassembled WGS sequence"/>
</dbReference>
<name>A0A5S6QVV1_TRIMR</name>